<dbReference type="InterPro" id="IPR014729">
    <property type="entry name" value="Rossmann-like_a/b/a_fold"/>
</dbReference>
<dbReference type="SUPFAM" id="SSF52374">
    <property type="entry name" value="Nucleotidylyl transferase"/>
    <property type="match status" value="1"/>
</dbReference>
<dbReference type="AlphaFoldDB" id="A0A1J4KP26"/>
<accession>A0A1J4KP26</accession>
<dbReference type="OrthoDB" id="10261385at2759"/>
<dbReference type="GO" id="GO:0004830">
    <property type="term" value="F:tryptophan-tRNA ligase activity"/>
    <property type="evidence" value="ECO:0007669"/>
    <property type="project" value="TreeGrafter"/>
</dbReference>
<name>A0A1J4KP26_9EUKA</name>
<sequence length="402" mass="44620">MSTPAPAVPLASLVPAPESFGAQPITDDLLQSYAQVTGQPAPTFLRRRVFNGHIGFEDAISRKRDGKPFYIFLSITPSNHLTNLRHIVSFRFAQQLQAAFDCPVVIHVLDSKALLRDADIKLDQVQKNTEETILDIMSFNFKPEKTVIVRNTEALNMNYILLCDLQRKSTLGSFVEKFIPNDNLSISILDVIFQNASFAVPEYLLRIFPNYAHYRCLMILRPTQKNLYDHACSLDPEHPPMAIFGGFVPALQGGQKMPALAKFALGQSGGDLQGKKQKNAIRDYMTIYLSNTRKDVTKKLNSNAFSGGRDTLALQQEQGANIDVDVSFFYLSIFEEDDAKVAEVRRTYGPGDLPEGNDKRMTTGALKKAAAEVIGNVVAELQAARKAVTKDAVKAITTIRHL</sequence>
<dbReference type="PANTHER" id="PTHR10055">
    <property type="entry name" value="TRYPTOPHANYL-TRNA SYNTHETASE"/>
    <property type="match status" value="1"/>
</dbReference>
<dbReference type="Gene3D" id="3.40.50.620">
    <property type="entry name" value="HUPs"/>
    <property type="match status" value="1"/>
</dbReference>
<dbReference type="PANTHER" id="PTHR10055:SF1">
    <property type="entry name" value="TRYPTOPHAN--TRNA LIGASE, CYTOPLASMIC"/>
    <property type="match status" value="1"/>
</dbReference>
<dbReference type="GO" id="GO:0005737">
    <property type="term" value="C:cytoplasm"/>
    <property type="evidence" value="ECO:0007669"/>
    <property type="project" value="TreeGrafter"/>
</dbReference>
<dbReference type="VEuPathDB" id="TrichDB:TRFO_19003"/>
<dbReference type="EMBL" id="MLAK01000585">
    <property type="protein sequence ID" value="OHT11548.1"/>
    <property type="molecule type" value="Genomic_DNA"/>
</dbReference>
<reference evidence="2" key="1">
    <citation type="submission" date="2016-10" db="EMBL/GenBank/DDBJ databases">
        <authorList>
            <person name="Benchimol M."/>
            <person name="Almeida L.G."/>
            <person name="Vasconcelos A.T."/>
            <person name="Perreira-Neves A."/>
            <person name="Rosa I.A."/>
            <person name="Tasca T."/>
            <person name="Bogo M.R."/>
            <person name="de Souza W."/>
        </authorList>
    </citation>
    <scope>NUCLEOTIDE SEQUENCE [LARGE SCALE GENOMIC DNA]</scope>
    <source>
        <strain evidence="2">K</strain>
    </source>
</reference>
<evidence type="ECO:0000313" key="3">
    <source>
        <dbReference type="Proteomes" id="UP000179807"/>
    </source>
</evidence>
<protein>
    <recommendedName>
        <fullName evidence="1">Tryptophanyl-tRNA synthetase</fullName>
    </recommendedName>
</protein>
<dbReference type="GO" id="GO:0006436">
    <property type="term" value="P:tryptophanyl-tRNA aminoacylation"/>
    <property type="evidence" value="ECO:0007669"/>
    <property type="project" value="TreeGrafter"/>
</dbReference>
<proteinExistence type="predicted"/>
<evidence type="ECO:0000256" key="1">
    <source>
        <dbReference type="ARBA" id="ARBA00030268"/>
    </source>
</evidence>
<organism evidence="2 3">
    <name type="scientific">Tritrichomonas foetus</name>
    <dbReference type="NCBI Taxonomy" id="1144522"/>
    <lineage>
        <taxon>Eukaryota</taxon>
        <taxon>Metamonada</taxon>
        <taxon>Parabasalia</taxon>
        <taxon>Tritrichomonadida</taxon>
        <taxon>Tritrichomonadidae</taxon>
        <taxon>Tritrichomonas</taxon>
    </lineage>
</organism>
<dbReference type="RefSeq" id="XP_068364684.1">
    <property type="nucleotide sequence ID" value="XM_068500511.1"/>
</dbReference>
<evidence type="ECO:0000313" key="2">
    <source>
        <dbReference type="EMBL" id="OHT11548.1"/>
    </source>
</evidence>
<comment type="caution">
    <text evidence="2">The sequence shown here is derived from an EMBL/GenBank/DDBJ whole genome shotgun (WGS) entry which is preliminary data.</text>
</comment>
<gene>
    <name evidence="2" type="ORF">TRFO_19003</name>
</gene>
<dbReference type="Proteomes" id="UP000179807">
    <property type="component" value="Unassembled WGS sequence"/>
</dbReference>
<dbReference type="GeneID" id="94835215"/>
<keyword evidence="3" id="KW-1185">Reference proteome</keyword>
<dbReference type="Gene3D" id="1.10.240.10">
    <property type="entry name" value="Tyrosyl-Transfer RNA Synthetase"/>
    <property type="match status" value="1"/>
</dbReference>